<dbReference type="Gene3D" id="1.10.3730.20">
    <property type="match status" value="1"/>
</dbReference>
<feature type="domain" description="EamA" evidence="7">
    <location>
        <begin position="144"/>
        <end position="276"/>
    </location>
</feature>
<feature type="transmembrane region" description="Helical" evidence="6">
    <location>
        <begin position="147"/>
        <end position="164"/>
    </location>
</feature>
<reference evidence="10" key="2">
    <citation type="submission" date="2016-11" db="EMBL/GenBank/DDBJ databases">
        <authorList>
            <person name="Varghese N."/>
            <person name="Submissions S."/>
        </authorList>
    </citation>
    <scope>NUCLEOTIDE SEQUENCE [LARGE SCALE GENOMIC DNA]</scope>
    <source>
        <strain evidence="10">DSM 27989</strain>
    </source>
</reference>
<dbReference type="RefSeq" id="WP_072932405.1">
    <property type="nucleotide sequence ID" value="NZ_BMFL01000001.1"/>
</dbReference>
<evidence type="ECO:0000256" key="3">
    <source>
        <dbReference type="ARBA" id="ARBA00022692"/>
    </source>
</evidence>
<dbReference type="Proteomes" id="UP000184120">
    <property type="component" value="Unassembled WGS sequence"/>
</dbReference>
<evidence type="ECO:0000313" key="11">
    <source>
        <dbReference type="Proteomes" id="UP000650994"/>
    </source>
</evidence>
<proteinExistence type="predicted"/>
<reference evidence="8" key="1">
    <citation type="journal article" date="2014" name="Int. J. Syst. Evol. Microbiol.">
        <title>Complete genome of a new Firmicutes species belonging to the dominant human colonic microbiota ('Ruminococcus bicirculans') reveals two chromosomes and a selective capacity to utilize plant glucans.</title>
        <authorList>
            <consortium name="NISC Comparative Sequencing Program"/>
            <person name="Wegmann U."/>
            <person name="Louis P."/>
            <person name="Goesmann A."/>
            <person name="Henrissat B."/>
            <person name="Duncan S.H."/>
            <person name="Flint H.J."/>
        </authorList>
    </citation>
    <scope>NUCLEOTIDE SEQUENCE</scope>
    <source>
        <strain evidence="8">CGMCC 1.12707</strain>
    </source>
</reference>
<dbReference type="PANTHER" id="PTHR32322:SF18">
    <property type="entry name" value="S-ADENOSYLMETHIONINE_S-ADENOSYLHOMOCYSTEINE TRANSPORTER"/>
    <property type="match status" value="1"/>
</dbReference>
<dbReference type="InterPro" id="IPR050638">
    <property type="entry name" value="AA-Vitamin_Transporters"/>
</dbReference>
<feature type="transmembrane region" description="Helical" evidence="6">
    <location>
        <begin position="91"/>
        <end position="110"/>
    </location>
</feature>
<dbReference type="OrthoDB" id="1523209at2"/>
<keyword evidence="5 6" id="KW-0472">Membrane</keyword>
<keyword evidence="4 6" id="KW-1133">Transmembrane helix</keyword>
<evidence type="ECO:0000256" key="2">
    <source>
        <dbReference type="ARBA" id="ARBA00022475"/>
    </source>
</evidence>
<dbReference type="InterPro" id="IPR037185">
    <property type="entry name" value="EmrE-like"/>
</dbReference>
<dbReference type="Proteomes" id="UP000650994">
    <property type="component" value="Unassembled WGS sequence"/>
</dbReference>
<feature type="domain" description="EamA" evidence="7">
    <location>
        <begin position="6"/>
        <end position="133"/>
    </location>
</feature>
<keyword evidence="3 6" id="KW-0812">Transmembrane</keyword>
<organism evidence="9 10">
    <name type="scientific">Chishuiella changwenlii</name>
    <dbReference type="NCBI Taxonomy" id="1434701"/>
    <lineage>
        <taxon>Bacteria</taxon>
        <taxon>Pseudomonadati</taxon>
        <taxon>Bacteroidota</taxon>
        <taxon>Flavobacteriia</taxon>
        <taxon>Flavobacteriales</taxon>
        <taxon>Weeksellaceae</taxon>
        <taxon>Chishuiella</taxon>
    </lineage>
</organism>
<sequence length="297" mass="33317">MKSNLSILLAFIAVICLATGGIFVKLSSTAPINTAFYRILFAVILLFPFVYKDLKKINKQDWIIVLFSGVFLAIDLILWNKSFSFTTVANANLFVNLVPFTTIPLSYYLFKEKINKPFLVGILITMVGILVLMSKNFQSSGNIKGDLLAFLASIFYGLFLIAVYKVRLKMKISTLMFISGLGSLPVLALGISVFEKFEIPTSINDIFFLLALTIFSQLLGQGLLSYSMKKISITLSSIIILTQPIFSAIYAYIIFNETLTIIEILGIIIILIGVYIGKKEKFNYNFSFTRKKVYSLK</sequence>
<keyword evidence="2" id="KW-1003">Cell membrane</keyword>
<feature type="transmembrane region" description="Helical" evidence="6">
    <location>
        <begin position="117"/>
        <end position="135"/>
    </location>
</feature>
<reference evidence="8" key="5">
    <citation type="submission" date="2024-05" db="EMBL/GenBank/DDBJ databases">
        <authorList>
            <person name="Sun Q."/>
            <person name="Zhou Y."/>
        </authorList>
    </citation>
    <scope>NUCLEOTIDE SEQUENCE</scope>
    <source>
        <strain evidence="8">CGMCC 1.12707</strain>
    </source>
</reference>
<feature type="transmembrane region" description="Helical" evidence="6">
    <location>
        <begin position="259"/>
        <end position="277"/>
    </location>
</feature>
<evidence type="ECO:0000313" key="8">
    <source>
        <dbReference type="EMBL" id="GGE86834.1"/>
    </source>
</evidence>
<dbReference type="EMBL" id="BMFL01000001">
    <property type="protein sequence ID" value="GGE86834.1"/>
    <property type="molecule type" value="Genomic_DNA"/>
</dbReference>
<keyword evidence="11" id="KW-1185">Reference proteome</keyword>
<dbReference type="SUPFAM" id="SSF103481">
    <property type="entry name" value="Multidrug resistance efflux transporter EmrE"/>
    <property type="match status" value="2"/>
</dbReference>
<feature type="transmembrane region" description="Helical" evidence="6">
    <location>
        <begin position="206"/>
        <end position="226"/>
    </location>
</feature>
<dbReference type="STRING" id="1434701.SAMN05443634_107211"/>
<name>A0A1M6Z8K0_9FLAO</name>
<dbReference type="InterPro" id="IPR000620">
    <property type="entry name" value="EamA_dom"/>
</dbReference>
<dbReference type="Pfam" id="PF00892">
    <property type="entry name" value="EamA"/>
    <property type="match status" value="2"/>
</dbReference>
<feature type="transmembrane region" description="Helical" evidence="6">
    <location>
        <begin position="233"/>
        <end position="253"/>
    </location>
</feature>
<reference evidence="9" key="3">
    <citation type="submission" date="2016-11" db="EMBL/GenBank/DDBJ databases">
        <authorList>
            <person name="Jaros S."/>
            <person name="Januszkiewicz K."/>
            <person name="Wedrychowicz H."/>
        </authorList>
    </citation>
    <scope>NUCLEOTIDE SEQUENCE [LARGE SCALE GENOMIC DNA]</scope>
    <source>
        <strain evidence="9">DSM 27989</strain>
    </source>
</reference>
<evidence type="ECO:0000313" key="10">
    <source>
        <dbReference type="Proteomes" id="UP000184120"/>
    </source>
</evidence>
<protein>
    <submittedName>
        <fullName evidence="8">Membrane protein</fullName>
    </submittedName>
    <submittedName>
        <fullName evidence="9">Threonine/homoserine efflux transporter RhtA</fullName>
    </submittedName>
</protein>
<evidence type="ECO:0000259" key="7">
    <source>
        <dbReference type="Pfam" id="PF00892"/>
    </source>
</evidence>
<accession>A0A1M6Z8K0</accession>
<evidence type="ECO:0000256" key="6">
    <source>
        <dbReference type="SAM" id="Phobius"/>
    </source>
</evidence>
<dbReference type="PANTHER" id="PTHR32322">
    <property type="entry name" value="INNER MEMBRANE TRANSPORTER"/>
    <property type="match status" value="1"/>
</dbReference>
<evidence type="ECO:0000256" key="4">
    <source>
        <dbReference type="ARBA" id="ARBA00022989"/>
    </source>
</evidence>
<dbReference type="GO" id="GO:0005886">
    <property type="term" value="C:plasma membrane"/>
    <property type="evidence" value="ECO:0007669"/>
    <property type="project" value="UniProtKB-SubCell"/>
</dbReference>
<reference evidence="11" key="4">
    <citation type="journal article" date="2019" name="Int. J. Syst. Evol. Microbiol.">
        <title>The Global Catalogue of Microorganisms (GCM) 10K type strain sequencing project: providing services to taxonomists for standard genome sequencing and annotation.</title>
        <authorList>
            <consortium name="The Broad Institute Genomics Platform"/>
            <consortium name="The Broad Institute Genome Sequencing Center for Infectious Disease"/>
            <person name="Wu L."/>
            <person name="Ma J."/>
        </authorList>
    </citation>
    <scope>NUCLEOTIDE SEQUENCE [LARGE SCALE GENOMIC DNA]</scope>
    <source>
        <strain evidence="11">CGMCC 1.12707</strain>
    </source>
</reference>
<evidence type="ECO:0000256" key="1">
    <source>
        <dbReference type="ARBA" id="ARBA00004651"/>
    </source>
</evidence>
<feature type="transmembrane region" description="Helical" evidence="6">
    <location>
        <begin position="30"/>
        <end position="50"/>
    </location>
</feature>
<comment type="subcellular location">
    <subcellularLocation>
        <location evidence="1">Cell membrane</location>
        <topology evidence="1">Multi-pass membrane protein</topology>
    </subcellularLocation>
</comment>
<evidence type="ECO:0000313" key="9">
    <source>
        <dbReference type="EMBL" id="SHL26782.1"/>
    </source>
</evidence>
<gene>
    <name evidence="8" type="ORF">GCM10010984_00780</name>
    <name evidence="9" type="ORF">SAMN05443634_107211</name>
</gene>
<dbReference type="AlphaFoldDB" id="A0A1M6Z8K0"/>
<feature type="transmembrane region" description="Helical" evidence="6">
    <location>
        <begin position="176"/>
        <end position="194"/>
    </location>
</feature>
<dbReference type="EMBL" id="FRBH01000007">
    <property type="protein sequence ID" value="SHL26782.1"/>
    <property type="molecule type" value="Genomic_DNA"/>
</dbReference>
<evidence type="ECO:0000256" key="5">
    <source>
        <dbReference type="ARBA" id="ARBA00023136"/>
    </source>
</evidence>
<feature type="transmembrane region" description="Helical" evidence="6">
    <location>
        <begin position="62"/>
        <end position="79"/>
    </location>
</feature>